<protein>
    <submittedName>
        <fullName evidence="3">Uncharacterized protein</fullName>
    </submittedName>
</protein>
<keyword evidence="2" id="KW-0732">Signal</keyword>
<sequence>MTYRTIAAAFFLSPAVPALAHPGAHTELTAAGWLAHMVASPFHMAVVAAAMAVLGGFVLFRRLTAKNRTRK</sequence>
<evidence type="ECO:0000313" key="4">
    <source>
        <dbReference type="Proteomes" id="UP001151234"/>
    </source>
</evidence>
<feature type="signal peptide" evidence="2">
    <location>
        <begin position="1"/>
        <end position="20"/>
    </location>
</feature>
<evidence type="ECO:0000256" key="1">
    <source>
        <dbReference type="SAM" id="Phobius"/>
    </source>
</evidence>
<keyword evidence="1" id="KW-1133">Transmembrane helix</keyword>
<keyword evidence="1" id="KW-0472">Membrane</keyword>
<keyword evidence="4" id="KW-1185">Reference proteome</keyword>
<reference evidence="3" key="1">
    <citation type="submission" date="2022-11" db="EMBL/GenBank/DDBJ databases">
        <title>Draft genome sequence of Hoeflea poritis E7-10 and Hoeflea prorocentri PM5-8, separated from scleractinian coral Porites lutea and marine dinoflagellate.</title>
        <authorList>
            <person name="Zhang G."/>
            <person name="Wei Q."/>
            <person name="Cai L."/>
        </authorList>
    </citation>
    <scope>NUCLEOTIDE SEQUENCE</scope>
    <source>
        <strain evidence="3">PM5-8</strain>
    </source>
</reference>
<name>A0A9X3UEK8_9HYPH</name>
<feature type="transmembrane region" description="Helical" evidence="1">
    <location>
        <begin position="44"/>
        <end position="63"/>
    </location>
</feature>
<proteinExistence type="predicted"/>
<dbReference type="EMBL" id="JAPJZI010000001">
    <property type="protein sequence ID" value="MDA5397024.1"/>
    <property type="molecule type" value="Genomic_DNA"/>
</dbReference>
<gene>
    <name evidence="3" type="ORF">OQ273_00430</name>
</gene>
<evidence type="ECO:0000256" key="2">
    <source>
        <dbReference type="SAM" id="SignalP"/>
    </source>
</evidence>
<dbReference type="Proteomes" id="UP001151234">
    <property type="component" value="Unassembled WGS sequence"/>
</dbReference>
<feature type="chain" id="PRO_5040888235" evidence="2">
    <location>
        <begin position="21"/>
        <end position="71"/>
    </location>
</feature>
<accession>A0A9X3UEK8</accession>
<organism evidence="3 4">
    <name type="scientific">Hoeflea prorocentri</name>
    <dbReference type="NCBI Taxonomy" id="1922333"/>
    <lineage>
        <taxon>Bacteria</taxon>
        <taxon>Pseudomonadati</taxon>
        <taxon>Pseudomonadota</taxon>
        <taxon>Alphaproteobacteria</taxon>
        <taxon>Hyphomicrobiales</taxon>
        <taxon>Rhizobiaceae</taxon>
        <taxon>Hoeflea</taxon>
    </lineage>
</organism>
<evidence type="ECO:0000313" key="3">
    <source>
        <dbReference type="EMBL" id="MDA5397024.1"/>
    </source>
</evidence>
<comment type="caution">
    <text evidence="3">The sequence shown here is derived from an EMBL/GenBank/DDBJ whole genome shotgun (WGS) entry which is preliminary data.</text>
</comment>
<dbReference type="RefSeq" id="WP_267988502.1">
    <property type="nucleotide sequence ID" value="NZ_JAPJZI010000001.1"/>
</dbReference>
<keyword evidence="1" id="KW-0812">Transmembrane</keyword>
<dbReference type="AlphaFoldDB" id="A0A9X3UEK8"/>